<gene>
    <name evidence="1" type="ORF">PPACK8108_LOCUS14531</name>
</gene>
<reference evidence="1" key="1">
    <citation type="submission" date="2022-06" db="EMBL/GenBank/DDBJ databases">
        <authorList>
            <consortium name="SYNGENTA / RWTH Aachen University"/>
        </authorList>
    </citation>
    <scope>NUCLEOTIDE SEQUENCE</scope>
</reference>
<dbReference type="AlphaFoldDB" id="A0AAV0B7C9"/>
<comment type="caution">
    <text evidence="1">The sequence shown here is derived from an EMBL/GenBank/DDBJ whole genome shotgun (WGS) entry which is preliminary data.</text>
</comment>
<sequence>MTGSIVCISITCMRACVCNILYEYVHCIPVCIRRSFLHIPQQSLSLLDLSTNAQAPANSQFLSDFHVASWHSVKLTFVDNRKVG</sequence>
<evidence type="ECO:0000313" key="2">
    <source>
        <dbReference type="Proteomes" id="UP001153365"/>
    </source>
</evidence>
<accession>A0AAV0B7C9</accession>
<organism evidence="1 2">
    <name type="scientific">Phakopsora pachyrhizi</name>
    <name type="common">Asian soybean rust disease fungus</name>
    <dbReference type="NCBI Taxonomy" id="170000"/>
    <lineage>
        <taxon>Eukaryota</taxon>
        <taxon>Fungi</taxon>
        <taxon>Dikarya</taxon>
        <taxon>Basidiomycota</taxon>
        <taxon>Pucciniomycotina</taxon>
        <taxon>Pucciniomycetes</taxon>
        <taxon>Pucciniales</taxon>
        <taxon>Phakopsoraceae</taxon>
        <taxon>Phakopsora</taxon>
    </lineage>
</organism>
<evidence type="ECO:0000313" key="1">
    <source>
        <dbReference type="EMBL" id="CAH7681868.1"/>
    </source>
</evidence>
<dbReference type="EMBL" id="CALTRL010003743">
    <property type="protein sequence ID" value="CAH7681868.1"/>
    <property type="molecule type" value="Genomic_DNA"/>
</dbReference>
<protein>
    <submittedName>
        <fullName evidence="1">Expressed protein</fullName>
    </submittedName>
</protein>
<keyword evidence="2" id="KW-1185">Reference proteome</keyword>
<proteinExistence type="predicted"/>
<dbReference type="Proteomes" id="UP001153365">
    <property type="component" value="Unassembled WGS sequence"/>
</dbReference>
<name>A0AAV0B7C9_PHAPC</name>